<keyword evidence="5" id="KW-0539">Nucleus</keyword>
<keyword evidence="4" id="KW-0862">Zinc</keyword>
<dbReference type="InterPro" id="IPR017907">
    <property type="entry name" value="Znf_RING_CS"/>
</dbReference>
<dbReference type="InterPro" id="IPR001841">
    <property type="entry name" value="Znf_RING"/>
</dbReference>
<dbReference type="Pfam" id="PF17121">
    <property type="entry name" value="zf-C3HC4_5"/>
    <property type="match status" value="1"/>
</dbReference>
<organism evidence="9 10">
    <name type="scientific">Mesorhabditis belari</name>
    <dbReference type="NCBI Taxonomy" id="2138241"/>
    <lineage>
        <taxon>Eukaryota</taxon>
        <taxon>Metazoa</taxon>
        <taxon>Ecdysozoa</taxon>
        <taxon>Nematoda</taxon>
        <taxon>Chromadorea</taxon>
        <taxon>Rhabditida</taxon>
        <taxon>Rhabditina</taxon>
        <taxon>Rhabditomorpha</taxon>
        <taxon>Rhabditoidea</taxon>
        <taxon>Rhabditidae</taxon>
        <taxon>Mesorhabditinae</taxon>
        <taxon>Mesorhabditis</taxon>
    </lineage>
</organism>
<evidence type="ECO:0000259" key="8">
    <source>
        <dbReference type="PROSITE" id="PS50089"/>
    </source>
</evidence>
<keyword evidence="7" id="KW-0175">Coiled coil</keyword>
<evidence type="ECO:0000313" key="9">
    <source>
        <dbReference type="Proteomes" id="UP000887575"/>
    </source>
</evidence>
<dbReference type="GO" id="GO:0006289">
    <property type="term" value="P:nucleotide-excision repair"/>
    <property type="evidence" value="ECO:0007669"/>
    <property type="project" value="InterPro"/>
</dbReference>
<evidence type="ECO:0000256" key="4">
    <source>
        <dbReference type="ARBA" id="ARBA00022833"/>
    </source>
</evidence>
<proteinExistence type="predicted"/>
<dbReference type="AlphaFoldDB" id="A0AAF3EU44"/>
<dbReference type="PROSITE" id="PS50089">
    <property type="entry name" value="ZF_RING_2"/>
    <property type="match status" value="1"/>
</dbReference>
<feature type="domain" description="RING-type" evidence="8">
    <location>
        <begin position="4"/>
        <end position="47"/>
    </location>
</feature>
<evidence type="ECO:0000256" key="2">
    <source>
        <dbReference type="ARBA" id="ARBA00022723"/>
    </source>
</evidence>
<evidence type="ECO:0000313" key="10">
    <source>
        <dbReference type="WBParaSite" id="MBELARI_LOCUS17605"/>
    </source>
</evidence>
<dbReference type="PROSITE" id="PS00518">
    <property type="entry name" value="ZF_RING_1"/>
    <property type="match status" value="1"/>
</dbReference>
<dbReference type="Pfam" id="PF25811">
    <property type="entry name" value="CAK-anch_MAT1"/>
    <property type="match status" value="1"/>
</dbReference>
<feature type="coiled-coil region" evidence="7">
    <location>
        <begin position="170"/>
        <end position="226"/>
    </location>
</feature>
<sequence length="315" mass="36992">MRECRKCKSSEYTNKNLIMLINECGHPLCKNCVDNLFARNAAPCEVCGKMLKKNNFWEQVFDDPVIEKENFIRKRIRKIYNLREADFPNLREFNDYLERVETIVMNLIHEEDVDGTEKEIKAFQEAHGEDIERNRKKLGPDELWIQQQIREESAMKARLHDLRSTDEFKVHQDNQNIKEAKEVIKELRDSNVAAGLILDRERKRQIEQELEEREEVERRKKMKKDRKRLDGISFAAHRIAGRAYIHKPVLLELNGPPMPTMEEIESSGYLQWVREPSAHRRAGGFTSAIACYRALLEVRLDLFAVQQKKSIAIDG</sequence>
<keyword evidence="2" id="KW-0479">Metal-binding</keyword>
<dbReference type="WBParaSite" id="MBELARI_LOCUS17605">
    <property type="protein sequence ID" value="MBELARI_LOCUS17605"/>
    <property type="gene ID" value="MBELARI_LOCUS17605"/>
</dbReference>
<protein>
    <submittedName>
        <fullName evidence="10">Cdk-activating kinase assembly factor MAT1 centre domain-containing protein</fullName>
    </submittedName>
</protein>
<dbReference type="InterPro" id="IPR015877">
    <property type="entry name" value="MAT1_centre"/>
</dbReference>
<dbReference type="NCBIfam" id="TIGR00570">
    <property type="entry name" value="cdk7"/>
    <property type="match status" value="1"/>
</dbReference>
<evidence type="ECO:0000256" key="1">
    <source>
        <dbReference type="ARBA" id="ARBA00004123"/>
    </source>
</evidence>
<dbReference type="InterPro" id="IPR013083">
    <property type="entry name" value="Znf_RING/FYVE/PHD"/>
</dbReference>
<evidence type="ECO:0000256" key="5">
    <source>
        <dbReference type="ARBA" id="ARBA00023242"/>
    </source>
</evidence>
<dbReference type="GO" id="GO:0061575">
    <property type="term" value="F:cyclin-dependent protein serine/threonine kinase activator activity"/>
    <property type="evidence" value="ECO:0007669"/>
    <property type="project" value="InterPro"/>
</dbReference>
<dbReference type="Proteomes" id="UP000887575">
    <property type="component" value="Unassembled WGS sequence"/>
</dbReference>
<dbReference type="Pfam" id="PF06391">
    <property type="entry name" value="MAT1"/>
    <property type="match status" value="1"/>
</dbReference>
<dbReference type="PANTHER" id="PTHR12683">
    <property type="entry name" value="CDK-ACTIVATING KINASE ASSEMBLY FACTOR MAT1"/>
    <property type="match status" value="1"/>
</dbReference>
<dbReference type="SUPFAM" id="SSF57850">
    <property type="entry name" value="RING/U-box"/>
    <property type="match status" value="1"/>
</dbReference>
<evidence type="ECO:0000256" key="3">
    <source>
        <dbReference type="ARBA" id="ARBA00022771"/>
    </source>
</evidence>
<dbReference type="GO" id="GO:0005675">
    <property type="term" value="C:transcription factor TFIIH holo complex"/>
    <property type="evidence" value="ECO:0007669"/>
    <property type="project" value="InterPro"/>
</dbReference>
<comment type="subcellular location">
    <subcellularLocation>
        <location evidence="1">Nucleus</location>
    </subcellularLocation>
</comment>
<name>A0AAF3EU44_9BILA</name>
<dbReference type="GO" id="GO:0006357">
    <property type="term" value="P:regulation of transcription by RNA polymerase II"/>
    <property type="evidence" value="ECO:0007669"/>
    <property type="project" value="TreeGrafter"/>
</dbReference>
<keyword evidence="3 6" id="KW-0863">Zinc-finger</keyword>
<dbReference type="GO" id="GO:0008270">
    <property type="term" value="F:zinc ion binding"/>
    <property type="evidence" value="ECO:0007669"/>
    <property type="project" value="UniProtKB-KW"/>
</dbReference>
<reference evidence="10" key="1">
    <citation type="submission" date="2024-02" db="UniProtKB">
        <authorList>
            <consortium name="WormBaseParasite"/>
        </authorList>
    </citation>
    <scope>IDENTIFICATION</scope>
</reference>
<dbReference type="InterPro" id="IPR057657">
    <property type="entry name" value="MAT1_CAK-anch"/>
</dbReference>
<accession>A0AAF3EU44</accession>
<dbReference type="Gene3D" id="3.30.40.10">
    <property type="entry name" value="Zinc/RING finger domain, C3HC4 (zinc finger)"/>
    <property type="match status" value="1"/>
</dbReference>
<dbReference type="InterPro" id="IPR004575">
    <property type="entry name" value="MAT1/Tfb3"/>
</dbReference>
<dbReference type="PANTHER" id="PTHR12683:SF13">
    <property type="entry name" value="CDK-ACTIVATING KINASE ASSEMBLY FACTOR MAT1"/>
    <property type="match status" value="1"/>
</dbReference>
<keyword evidence="9" id="KW-1185">Reference proteome</keyword>
<evidence type="ECO:0000256" key="7">
    <source>
        <dbReference type="SAM" id="Coils"/>
    </source>
</evidence>
<evidence type="ECO:0000256" key="6">
    <source>
        <dbReference type="PROSITE-ProRule" id="PRU00175"/>
    </source>
</evidence>